<dbReference type="RefSeq" id="WP_390326744.1">
    <property type="nucleotide sequence ID" value="NZ_JBHRTP010000008.1"/>
</dbReference>
<dbReference type="SUPFAM" id="SSF48008">
    <property type="entry name" value="GntR ligand-binding domain-like"/>
    <property type="match status" value="1"/>
</dbReference>
<dbReference type="Gene3D" id="1.10.10.10">
    <property type="entry name" value="Winged helix-like DNA-binding domain superfamily/Winged helix DNA-binding domain"/>
    <property type="match status" value="1"/>
</dbReference>
<dbReference type="InterPro" id="IPR008920">
    <property type="entry name" value="TF_FadR/GntR_C"/>
</dbReference>
<dbReference type="Proteomes" id="UP001595530">
    <property type="component" value="Unassembled WGS sequence"/>
</dbReference>
<sequence length="237" mass="26885">MRSTMLIATEEKTKARAGGRVRRSGLYTGIADRLREMIQEGELAPGSRIMEKELCEYFDISKTPLREALKVLVAEGLITHRQHLGYHIAAIDIDEIESIFEVLHGLEDIAGSYLSTRVDQDALSAIERKHQAMVLHHASGKRAAYFRLNQEIHQMIIDAVRNPTLSAIYTGLMTKIHRARGIANADSFRWKESLAEHEALIEAMRASDQEALRRLLREHSEHTAQEVMKALRQLPRA</sequence>
<dbReference type="InterPro" id="IPR011711">
    <property type="entry name" value="GntR_C"/>
</dbReference>
<dbReference type="InterPro" id="IPR000524">
    <property type="entry name" value="Tscrpt_reg_HTH_GntR"/>
</dbReference>
<dbReference type="InterPro" id="IPR036388">
    <property type="entry name" value="WH-like_DNA-bd_sf"/>
</dbReference>
<reference evidence="6" key="1">
    <citation type="journal article" date="2019" name="Int. J. Syst. Evol. Microbiol.">
        <title>The Global Catalogue of Microorganisms (GCM) 10K type strain sequencing project: providing services to taxonomists for standard genome sequencing and annotation.</title>
        <authorList>
            <consortium name="The Broad Institute Genomics Platform"/>
            <consortium name="The Broad Institute Genome Sequencing Center for Infectious Disease"/>
            <person name="Wu L."/>
            <person name="Ma J."/>
        </authorList>
    </citation>
    <scope>NUCLEOTIDE SEQUENCE [LARGE SCALE GENOMIC DNA]</scope>
    <source>
        <strain evidence="6">KCTC 42986</strain>
    </source>
</reference>
<name>A0ABV7F128_9BURK</name>
<evidence type="ECO:0000313" key="6">
    <source>
        <dbReference type="Proteomes" id="UP001595530"/>
    </source>
</evidence>
<accession>A0ABV7F128</accession>
<dbReference type="Pfam" id="PF00392">
    <property type="entry name" value="GntR"/>
    <property type="match status" value="1"/>
</dbReference>
<dbReference type="PROSITE" id="PS50949">
    <property type="entry name" value="HTH_GNTR"/>
    <property type="match status" value="1"/>
</dbReference>
<keyword evidence="6" id="KW-1185">Reference proteome</keyword>
<dbReference type="SUPFAM" id="SSF46785">
    <property type="entry name" value="Winged helix' DNA-binding domain"/>
    <property type="match status" value="1"/>
</dbReference>
<dbReference type="Gene3D" id="1.20.120.530">
    <property type="entry name" value="GntR ligand-binding domain-like"/>
    <property type="match status" value="1"/>
</dbReference>
<organism evidence="5 6">
    <name type="scientific">Undibacterium arcticum</name>
    <dbReference type="NCBI Taxonomy" id="1762892"/>
    <lineage>
        <taxon>Bacteria</taxon>
        <taxon>Pseudomonadati</taxon>
        <taxon>Pseudomonadota</taxon>
        <taxon>Betaproteobacteria</taxon>
        <taxon>Burkholderiales</taxon>
        <taxon>Oxalobacteraceae</taxon>
        <taxon>Undibacterium</taxon>
    </lineage>
</organism>
<proteinExistence type="predicted"/>
<dbReference type="Pfam" id="PF07729">
    <property type="entry name" value="FCD"/>
    <property type="match status" value="1"/>
</dbReference>
<keyword evidence="2" id="KW-0238">DNA-binding</keyword>
<evidence type="ECO:0000313" key="5">
    <source>
        <dbReference type="EMBL" id="MFC3107265.1"/>
    </source>
</evidence>
<dbReference type="PANTHER" id="PTHR43537:SF50">
    <property type="entry name" value="TRANSCRIPTIONAL REGULATORY PROTEIN"/>
    <property type="match status" value="1"/>
</dbReference>
<feature type="domain" description="HTH gntR-type" evidence="4">
    <location>
        <begin position="24"/>
        <end position="91"/>
    </location>
</feature>
<gene>
    <name evidence="5" type="ORF">ACFOFO_04685</name>
</gene>
<dbReference type="EMBL" id="JBHRTP010000008">
    <property type="protein sequence ID" value="MFC3107265.1"/>
    <property type="molecule type" value="Genomic_DNA"/>
</dbReference>
<dbReference type="SMART" id="SM00895">
    <property type="entry name" value="FCD"/>
    <property type="match status" value="1"/>
</dbReference>
<dbReference type="InterPro" id="IPR036390">
    <property type="entry name" value="WH_DNA-bd_sf"/>
</dbReference>
<evidence type="ECO:0000259" key="4">
    <source>
        <dbReference type="PROSITE" id="PS50949"/>
    </source>
</evidence>
<comment type="caution">
    <text evidence="5">The sequence shown here is derived from an EMBL/GenBank/DDBJ whole genome shotgun (WGS) entry which is preliminary data.</text>
</comment>
<evidence type="ECO:0000256" key="3">
    <source>
        <dbReference type="ARBA" id="ARBA00023163"/>
    </source>
</evidence>
<dbReference type="PANTHER" id="PTHR43537">
    <property type="entry name" value="TRANSCRIPTIONAL REGULATOR, GNTR FAMILY"/>
    <property type="match status" value="1"/>
</dbReference>
<protein>
    <submittedName>
        <fullName evidence="5">GntR family transcriptional regulator</fullName>
    </submittedName>
</protein>
<dbReference type="SMART" id="SM00345">
    <property type="entry name" value="HTH_GNTR"/>
    <property type="match status" value="1"/>
</dbReference>
<keyword evidence="3" id="KW-0804">Transcription</keyword>
<dbReference type="CDD" id="cd07377">
    <property type="entry name" value="WHTH_GntR"/>
    <property type="match status" value="1"/>
</dbReference>
<evidence type="ECO:0000256" key="2">
    <source>
        <dbReference type="ARBA" id="ARBA00023125"/>
    </source>
</evidence>
<keyword evidence="1" id="KW-0805">Transcription regulation</keyword>
<evidence type="ECO:0000256" key="1">
    <source>
        <dbReference type="ARBA" id="ARBA00023015"/>
    </source>
</evidence>